<feature type="chain" id="PRO_5030999143" evidence="1">
    <location>
        <begin position="21"/>
        <end position="85"/>
    </location>
</feature>
<name>A0A7W6K465_9HYPH</name>
<evidence type="ECO:0000313" key="2">
    <source>
        <dbReference type="EMBL" id="MBB4104848.1"/>
    </source>
</evidence>
<gene>
    <name evidence="2" type="ORF">GGQ66_003430</name>
</gene>
<organism evidence="2 3">
    <name type="scientific">Allorhizobium borbori</name>
    <dbReference type="NCBI Taxonomy" id="485907"/>
    <lineage>
        <taxon>Bacteria</taxon>
        <taxon>Pseudomonadati</taxon>
        <taxon>Pseudomonadota</taxon>
        <taxon>Alphaproteobacteria</taxon>
        <taxon>Hyphomicrobiales</taxon>
        <taxon>Rhizobiaceae</taxon>
        <taxon>Rhizobium/Agrobacterium group</taxon>
        <taxon>Allorhizobium</taxon>
    </lineage>
</organism>
<dbReference type="AlphaFoldDB" id="A0A7W6K465"/>
<accession>A0A7W6K465</accession>
<protein>
    <submittedName>
        <fullName evidence="2">Uncharacterized protein</fullName>
    </submittedName>
</protein>
<dbReference type="EMBL" id="JACIDU010000015">
    <property type="protein sequence ID" value="MBB4104848.1"/>
    <property type="molecule type" value="Genomic_DNA"/>
</dbReference>
<evidence type="ECO:0000256" key="1">
    <source>
        <dbReference type="SAM" id="SignalP"/>
    </source>
</evidence>
<dbReference type="RefSeq" id="WP_183793922.1">
    <property type="nucleotide sequence ID" value="NZ_JACIDU010000015.1"/>
</dbReference>
<keyword evidence="1" id="KW-0732">Signal</keyword>
<sequence>MASPLIIAALAAGLSGFSSADGLPRAEVYLVAGDCRAAASKAVAQTGGELLSAQPASDGQSCIITVLVQGNGNERPRKVTMKLPM</sequence>
<dbReference type="Proteomes" id="UP000584824">
    <property type="component" value="Unassembled WGS sequence"/>
</dbReference>
<feature type="signal peptide" evidence="1">
    <location>
        <begin position="1"/>
        <end position="20"/>
    </location>
</feature>
<evidence type="ECO:0000313" key="3">
    <source>
        <dbReference type="Proteomes" id="UP000584824"/>
    </source>
</evidence>
<reference evidence="2 3" key="1">
    <citation type="submission" date="2020-08" db="EMBL/GenBank/DDBJ databases">
        <title>Genomic Encyclopedia of Type Strains, Phase IV (KMG-IV): sequencing the most valuable type-strain genomes for metagenomic binning, comparative biology and taxonomic classification.</title>
        <authorList>
            <person name="Goeker M."/>
        </authorList>
    </citation>
    <scope>NUCLEOTIDE SEQUENCE [LARGE SCALE GENOMIC DNA]</scope>
    <source>
        <strain evidence="2 3">DSM 26385</strain>
    </source>
</reference>
<keyword evidence="3" id="KW-1185">Reference proteome</keyword>
<comment type="caution">
    <text evidence="2">The sequence shown here is derived from an EMBL/GenBank/DDBJ whole genome shotgun (WGS) entry which is preliminary data.</text>
</comment>
<proteinExistence type="predicted"/>